<evidence type="ECO:0000256" key="4">
    <source>
        <dbReference type="ARBA" id="ARBA00022840"/>
    </source>
</evidence>
<reference evidence="11 12" key="1">
    <citation type="submission" date="2017-02" db="EMBL/GenBank/DDBJ databases">
        <authorList>
            <person name="Peterson S.W."/>
        </authorList>
    </citation>
    <scope>NUCLEOTIDE SEQUENCE [LARGE SCALE GENOMIC DNA]</scope>
    <source>
        <strain evidence="11 12">LSP_Lj1</strain>
    </source>
</reference>
<dbReference type="SMART" id="SM00490">
    <property type="entry name" value="HELICc"/>
    <property type="match status" value="1"/>
</dbReference>
<feature type="short sequence motif" description="Q motif" evidence="6">
    <location>
        <begin position="6"/>
        <end position="34"/>
    </location>
</feature>
<dbReference type="GO" id="GO:0005524">
    <property type="term" value="F:ATP binding"/>
    <property type="evidence" value="ECO:0007669"/>
    <property type="project" value="UniProtKB-KW"/>
</dbReference>
<protein>
    <submittedName>
        <fullName evidence="11">ATP-dependent RNA helicase</fullName>
    </submittedName>
</protein>
<dbReference type="PROSITE" id="PS51195">
    <property type="entry name" value="Q_MOTIF"/>
    <property type="match status" value="1"/>
</dbReference>
<dbReference type="PANTHER" id="PTHR47959">
    <property type="entry name" value="ATP-DEPENDENT RNA HELICASE RHLE-RELATED"/>
    <property type="match status" value="1"/>
</dbReference>
<feature type="compositionally biased region" description="Gly residues" evidence="7">
    <location>
        <begin position="412"/>
        <end position="441"/>
    </location>
</feature>
<dbReference type="GO" id="GO:0003676">
    <property type="term" value="F:nucleic acid binding"/>
    <property type="evidence" value="ECO:0007669"/>
    <property type="project" value="InterPro"/>
</dbReference>
<dbReference type="Pfam" id="PF00270">
    <property type="entry name" value="DEAD"/>
    <property type="match status" value="1"/>
</dbReference>
<keyword evidence="1" id="KW-0547">Nucleotide-binding</keyword>
<evidence type="ECO:0000256" key="7">
    <source>
        <dbReference type="SAM" id="MobiDB-lite"/>
    </source>
</evidence>
<feature type="domain" description="Helicase C-terminal" evidence="9">
    <location>
        <begin position="223"/>
        <end position="391"/>
    </location>
</feature>
<dbReference type="AlphaFoldDB" id="A0A1R4IHH1"/>
<evidence type="ECO:0000256" key="1">
    <source>
        <dbReference type="ARBA" id="ARBA00022741"/>
    </source>
</evidence>
<keyword evidence="3 11" id="KW-0347">Helicase</keyword>
<proteinExistence type="inferred from homology"/>
<dbReference type="EMBL" id="FUKQ01000007">
    <property type="protein sequence ID" value="SJN19362.1"/>
    <property type="molecule type" value="Genomic_DNA"/>
</dbReference>
<dbReference type="InterPro" id="IPR050079">
    <property type="entry name" value="DEAD_box_RNA_helicase"/>
</dbReference>
<feature type="compositionally biased region" description="Basic and acidic residues" evidence="7">
    <location>
        <begin position="456"/>
        <end position="468"/>
    </location>
</feature>
<evidence type="ECO:0000313" key="12">
    <source>
        <dbReference type="Proteomes" id="UP000188342"/>
    </source>
</evidence>
<accession>A0A1R4IHH1</accession>
<feature type="region of interest" description="Disordered" evidence="7">
    <location>
        <begin position="396"/>
        <end position="518"/>
    </location>
</feature>
<dbReference type="InterPro" id="IPR027417">
    <property type="entry name" value="P-loop_NTPase"/>
</dbReference>
<evidence type="ECO:0000259" key="9">
    <source>
        <dbReference type="PROSITE" id="PS51194"/>
    </source>
</evidence>
<dbReference type="GO" id="GO:0003724">
    <property type="term" value="F:RNA helicase activity"/>
    <property type="evidence" value="ECO:0007669"/>
    <property type="project" value="InterPro"/>
</dbReference>
<keyword evidence="2" id="KW-0378">Hydrolase</keyword>
<dbReference type="Gene3D" id="3.40.50.300">
    <property type="entry name" value="P-loop containing nucleotide triphosphate hydrolases"/>
    <property type="match status" value="2"/>
</dbReference>
<dbReference type="InterPro" id="IPR001650">
    <property type="entry name" value="Helicase_C-like"/>
</dbReference>
<dbReference type="CDD" id="cd18787">
    <property type="entry name" value="SF2_C_DEAD"/>
    <property type="match status" value="1"/>
</dbReference>
<evidence type="ECO:0000256" key="5">
    <source>
        <dbReference type="ARBA" id="ARBA00038437"/>
    </source>
</evidence>
<feature type="domain" description="Helicase ATP-binding" evidence="8">
    <location>
        <begin position="37"/>
        <end position="212"/>
    </location>
</feature>
<feature type="compositionally biased region" description="Low complexity" evidence="7">
    <location>
        <begin position="488"/>
        <end position="518"/>
    </location>
</feature>
<dbReference type="InterPro" id="IPR011545">
    <property type="entry name" value="DEAD/DEAH_box_helicase_dom"/>
</dbReference>
<sequence length="518" mass="53910">MPTSARGFVELGVPGHLATALEARGITSPTPIQLATLPDSLAGRDVLGRGRTGSGKTFAFLLPCVARLEASSSRRMARKPRALILAPTRELATQIEESLLPLEKTSALSSLTIFGGVGQNPQVRTLAKGVDVLIACPGRLLDLMGQGAVDLSAVEICILDEADHMADMGFLPMVKRILDKVPGNAQKMLFSATLDNGIDVLVKRYLHQPVTHEADSAESPVGTMDHHVLEVHKDDKAGILADLAAAPGKTILFTRTKHGAKKLAKQLLARGIPAVDLHGNLAQNARTRNMEAFHSGRVDTLVATDIAARGIHVDDVELVVHADPPTEHKAYLHRSGRTARAGKAGTVVTMVTPDQRGEVRGLMRAAKIRPTVSNGDRATLDELAPGERTFLSPADAEKAAYPQKTEQQAAGNGAGGNAGGGRSRGGNGGRGRGGAGRGQGGDAQESSGSRRGGRGRGGDSADRPESRRGGQARPAEAGRTEGRRSGTPRRGASAGASSAGSNGGVAAFSSSAGRRGRR</sequence>
<dbReference type="Pfam" id="PF00271">
    <property type="entry name" value="Helicase_C"/>
    <property type="match status" value="1"/>
</dbReference>
<keyword evidence="4" id="KW-0067">ATP-binding</keyword>
<dbReference type="Proteomes" id="UP000188342">
    <property type="component" value="Unassembled WGS sequence"/>
</dbReference>
<keyword evidence="12" id="KW-1185">Reference proteome</keyword>
<dbReference type="OrthoDB" id="9805696at2"/>
<dbReference type="GO" id="GO:0016787">
    <property type="term" value="F:hydrolase activity"/>
    <property type="evidence" value="ECO:0007669"/>
    <property type="project" value="UniProtKB-KW"/>
</dbReference>
<name>A0A1R4IHH1_9ACTN</name>
<dbReference type="SUPFAM" id="SSF52540">
    <property type="entry name" value="P-loop containing nucleoside triphosphate hydrolases"/>
    <property type="match status" value="1"/>
</dbReference>
<evidence type="ECO:0000256" key="2">
    <source>
        <dbReference type="ARBA" id="ARBA00022801"/>
    </source>
</evidence>
<gene>
    <name evidence="11" type="ORF">FM114_01955</name>
</gene>
<dbReference type="PROSITE" id="PS51192">
    <property type="entry name" value="HELICASE_ATP_BIND_1"/>
    <property type="match status" value="1"/>
</dbReference>
<dbReference type="CDD" id="cd00268">
    <property type="entry name" value="DEADc"/>
    <property type="match status" value="1"/>
</dbReference>
<dbReference type="SMART" id="SM00487">
    <property type="entry name" value="DEXDc"/>
    <property type="match status" value="1"/>
</dbReference>
<evidence type="ECO:0000259" key="10">
    <source>
        <dbReference type="PROSITE" id="PS51195"/>
    </source>
</evidence>
<organism evidence="11 12">
    <name type="scientific">Luteococcus japonicus LSP_Lj1</name>
    <dbReference type="NCBI Taxonomy" id="1255658"/>
    <lineage>
        <taxon>Bacteria</taxon>
        <taxon>Bacillati</taxon>
        <taxon>Actinomycetota</taxon>
        <taxon>Actinomycetes</taxon>
        <taxon>Propionibacteriales</taxon>
        <taxon>Propionibacteriaceae</taxon>
        <taxon>Luteococcus</taxon>
    </lineage>
</organism>
<dbReference type="InterPro" id="IPR044742">
    <property type="entry name" value="DEAD/DEAH_RhlB"/>
</dbReference>
<evidence type="ECO:0000256" key="3">
    <source>
        <dbReference type="ARBA" id="ARBA00022806"/>
    </source>
</evidence>
<dbReference type="GO" id="GO:0005829">
    <property type="term" value="C:cytosol"/>
    <property type="evidence" value="ECO:0007669"/>
    <property type="project" value="TreeGrafter"/>
</dbReference>
<evidence type="ECO:0000259" key="8">
    <source>
        <dbReference type="PROSITE" id="PS51192"/>
    </source>
</evidence>
<evidence type="ECO:0000313" key="11">
    <source>
        <dbReference type="EMBL" id="SJN19362.1"/>
    </source>
</evidence>
<comment type="similarity">
    <text evidence="5">Belongs to the DEAD box helicase family.</text>
</comment>
<evidence type="ECO:0000256" key="6">
    <source>
        <dbReference type="PROSITE-ProRule" id="PRU00552"/>
    </source>
</evidence>
<dbReference type="PROSITE" id="PS51194">
    <property type="entry name" value="HELICASE_CTER"/>
    <property type="match status" value="1"/>
</dbReference>
<dbReference type="STRING" id="1255658.FM114_01955"/>
<dbReference type="InterPro" id="IPR014014">
    <property type="entry name" value="RNA_helicase_DEAD_Q_motif"/>
</dbReference>
<dbReference type="InterPro" id="IPR014001">
    <property type="entry name" value="Helicase_ATP-bd"/>
</dbReference>
<feature type="domain" description="DEAD-box RNA helicase Q" evidence="10">
    <location>
        <begin position="6"/>
        <end position="34"/>
    </location>
</feature>
<dbReference type="PANTHER" id="PTHR47959:SF13">
    <property type="entry name" value="ATP-DEPENDENT RNA HELICASE RHLE"/>
    <property type="match status" value="1"/>
</dbReference>